<dbReference type="InterPro" id="IPR004705">
    <property type="entry name" value="Cation/H_exchanger_CPA1_bac"/>
</dbReference>
<evidence type="ECO:0000256" key="5">
    <source>
        <dbReference type="ARBA" id="ARBA00022989"/>
    </source>
</evidence>
<dbReference type="GO" id="GO:0005886">
    <property type="term" value="C:plasma membrane"/>
    <property type="evidence" value="ECO:0007669"/>
    <property type="project" value="UniProtKB-SubCell"/>
</dbReference>
<keyword evidence="4 10" id="KW-0812">Transmembrane</keyword>
<keyword evidence="10" id="KW-0050">Antiport</keyword>
<evidence type="ECO:0000313" key="12">
    <source>
        <dbReference type="EMBL" id="CCF83991.1"/>
    </source>
</evidence>
<dbReference type="Proteomes" id="UP000004221">
    <property type="component" value="Unassembled WGS sequence"/>
</dbReference>
<evidence type="ECO:0000256" key="6">
    <source>
        <dbReference type="ARBA" id="ARBA00023053"/>
    </source>
</evidence>
<feature type="transmembrane region" description="Helical" evidence="10">
    <location>
        <begin position="224"/>
        <end position="250"/>
    </location>
</feature>
<dbReference type="PANTHER" id="PTHR10110:SF86">
    <property type="entry name" value="SODIUM_HYDROGEN EXCHANGER 7"/>
    <property type="match status" value="1"/>
</dbReference>
<dbReference type="InterPro" id="IPR018422">
    <property type="entry name" value="Cation/H_exchanger_CPA1"/>
</dbReference>
<feature type="transmembrane region" description="Helical" evidence="10">
    <location>
        <begin position="114"/>
        <end position="136"/>
    </location>
</feature>
<dbReference type="NCBIfam" id="TIGR00831">
    <property type="entry name" value="a_cpa1"/>
    <property type="match status" value="1"/>
</dbReference>
<feature type="transmembrane region" description="Helical" evidence="10">
    <location>
        <begin position="6"/>
        <end position="24"/>
    </location>
</feature>
<protein>
    <submittedName>
        <fullName evidence="12">Na+/H+ antiporter</fullName>
    </submittedName>
</protein>
<comment type="function">
    <text evidence="10">Na(+)/H(+) antiporter that extrudes sodium in exchange for external protons.</text>
</comment>
<evidence type="ECO:0000256" key="1">
    <source>
        <dbReference type="ARBA" id="ARBA00004651"/>
    </source>
</evidence>
<keyword evidence="9 10" id="KW-0739">Sodium transport</keyword>
<feature type="transmembrane region" description="Helical" evidence="10">
    <location>
        <begin position="350"/>
        <end position="371"/>
    </location>
</feature>
<feature type="transmembrane region" description="Helical" evidence="10">
    <location>
        <begin position="31"/>
        <end position="51"/>
    </location>
</feature>
<organism evidence="12 13">
    <name type="scientific">Nitrolancea hollandica Lb</name>
    <dbReference type="NCBI Taxonomy" id="1129897"/>
    <lineage>
        <taxon>Bacteria</taxon>
        <taxon>Pseudomonadati</taxon>
        <taxon>Thermomicrobiota</taxon>
        <taxon>Thermomicrobia</taxon>
        <taxon>Sphaerobacterales</taxon>
        <taxon>Sphaerobacterineae</taxon>
        <taxon>Sphaerobacteraceae</taxon>
        <taxon>Nitrolancea</taxon>
    </lineage>
</organism>
<dbReference type="Pfam" id="PF00999">
    <property type="entry name" value="Na_H_Exchanger"/>
    <property type="match status" value="1"/>
</dbReference>
<accession>I4EH29</accession>
<sequence length="529" mass="57796">MPVLHMIELIFGLLAAMAVLAILANRLRLPYPILFVLGGLALALVPGIPQITLAPELVLLLFLPPLLYFAAVFMSPRAVRAYLRQIALLGIGLVIVTTLAVALVAHLAVNRMPWAAAFVLGAIVSPTDPVASRAIAQRLHVPRRIVSLLEGENLFKDATALAIYPAAVTAAVTSQFPVQAVFLTFIGGATGGIIIGLGVGWIAIRIGRHLSDPLLETTVSLLIPFAAWIPAELVGVSGVLAVVSAGMYIGQTRYLELAPATRLQQTAFWDEFTFLLEGLLFILLGLQWPIVLPATADHPFGQLLGYVLIVSLTVVAIRLLWTFGAAYLAGLISRGWRSVVSQPTWRETTIIAWAGMRGALSLALALSLPLTTATGNPLPERELITFVTFGVILITLLLHGFSFPFLIQWLRVAESTEVRDEARAWRMMVQASLARLDQLAAESALPKEIVEPLRSRLRHQLQDLTGEVSEPHRQLDAVARQLEQEVLAVERQEAIRLRNQGLISDEVLLQVERDLDLEELRLRSEMLPP</sequence>
<feature type="transmembrane region" description="Helical" evidence="10">
    <location>
        <begin position="271"/>
        <end position="291"/>
    </location>
</feature>
<keyword evidence="8 10" id="KW-0472">Membrane</keyword>
<dbReference type="GO" id="GO:0015385">
    <property type="term" value="F:sodium:proton antiporter activity"/>
    <property type="evidence" value="ECO:0007669"/>
    <property type="project" value="InterPro"/>
</dbReference>
<evidence type="ECO:0000256" key="3">
    <source>
        <dbReference type="ARBA" id="ARBA00022475"/>
    </source>
</evidence>
<gene>
    <name evidence="12" type="ORF">NITHO_2960013</name>
</gene>
<keyword evidence="7 10" id="KW-0406">Ion transport</keyword>
<dbReference type="PANTHER" id="PTHR10110">
    <property type="entry name" value="SODIUM/HYDROGEN EXCHANGER"/>
    <property type="match status" value="1"/>
</dbReference>
<evidence type="ECO:0000313" key="13">
    <source>
        <dbReference type="Proteomes" id="UP000004221"/>
    </source>
</evidence>
<feature type="transmembrane region" description="Helical" evidence="10">
    <location>
        <begin position="86"/>
        <end position="108"/>
    </location>
</feature>
<dbReference type="InterPro" id="IPR006153">
    <property type="entry name" value="Cation/H_exchanger_TM"/>
</dbReference>
<dbReference type="RefSeq" id="WP_008477789.1">
    <property type="nucleotide sequence ID" value="NZ_CAGS01000219.1"/>
</dbReference>
<feature type="domain" description="Cation/H+ exchanger transmembrane" evidence="11">
    <location>
        <begin position="16"/>
        <end position="409"/>
    </location>
</feature>
<dbReference type="OrthoDB" id="9774146at2"/>
<feature type="transmembrane region" description="Helical" evidence="10">
    <location>
        <begin position="180"/>
        <end position="204"/>
    </location>
</feature>
<dbReference type="GO" id="GO:0051453">
    <property type="term" value="P:regulation of intracellular pH"/>
    <property type="evidence" value="ECO:0007669"/>
    <property type="project" value="TreeGrafter"/>
</dbReference>
<evidence type="ECO:0000256" key="9">
    <source>
        <dbReference type="ARBA" id="ARBA00023201"/>
    </source>
</evidence>
<keyword evidence="13" id="KW-1185">Reference proteome</keyword>
<evidence type="ECO:0000259" key="11">
    <source>
        <dbReference type="Pfam" id="PF00999"/>
    </source>
</evidence>
<name>I4EH29_9BACT</name>
<proteinExistence type="inferred from homology"/>
<dbReference type="EMBL" id="CAGS01000219">
    <property type="protein sequence ID" value="CCF83991.1"/>
    <property type="molecule type" value="Genomic_DNA"/>
</dbReference>
<evidence type="ECO:0000256" key="4">
    <source>
        <dbReference type="ARBA" id="ARBA00022692"/>
    </source>
</evidence>
<feature type="transmembrane region" description="Helical" evidence="10">
    <location>
        <begin position="303"/>
        <end position="329"/>
    </location>
</feature>
<dbReference type="AlphaFoldDB" id="I4EH29"/>
<comment type="caution">
    <text evidence="12">The sequence shown here is derived from an EMBL/GenBank/DDBJ whole genome shotgun (WGS) entry which is preliminary data.</text>
</comment>
<reference evidence="12 13" key="1">
    <citation type="journal article" date="2012" name="ISME J.">
        <title>Nitrification expanded: discovery, physiology and genomics of a nitrite-oxidizing bacterium from the phylum Chloroflexi.</title>
        <authorList>
            <person name="Sorokin D.Y."/>
            <person name="Lucker S."/>
            <person name="Vejmelkova D."/>
            <person name="Kostrikina N.A."/>
            <person name="Kleerebezem R."/>
            <person name="Rijpstra W.I."/>
            <person name="Damste J.S."/>
            <person name="Le Paslier D."/>
            <person name="Muyzer G."/>
            <person name="Wagner M."/>
            <person name="van Loosdrecht M.C."/>
            <person name="Daims H."/>
        </authorList>
    </citation>
    <scope>NUCLEOTIDE SEQUENCE [LARGE SCALE GENOMIC DNA]</scope>
    <source>
        <strain evidence="13">none</strain>
    </source>
</reference>
<keyword evidence="2 10" id="KW-0813">Transport</keyword>
<keyword evidence="6 10" id="KW-0915">Sodium</keyword>
<dbReference type="GO" id="GO:0015386">
    <property type="term" value="F:potassium:proton antiporter activity"/>
    <property type="evidence" value="ECO:0007669"/>
    <property type="project" value="TreeGrafter"/>
</dbReference>
<dbReference type="Gene3D" id="6.10.140.1330">
    <property type="match status" value="1"/>
</dbReference>
<comment type="subcellular location">
    <subcellularLocation>
        <location evidence="1 10">Cell membrane</location>
        <topology evidence="1 10">Multi-pass membrane protein</topology>
    </subcellularLocation>
</comment>
<comment type="similarity">
    <text evidence="10">Belongs to the monovalent cation:proton antiporter 1 (CPA1) transporter (TC 2.A.36) family.</text>
</comment>
<feature type="transmembrane region" description="Helical" evidence="10">
    <location>
        <begin position="383"/>
        <end position="407"/>
    </location>
</feature>
<evidence type="ECO:0000256" key="10">
    <source>
        <dbReference type="RuleBase" id="RU366002"/>
    </source>
</evidence>
<evidence type="ECO:0000256" key="8">
    <source>
        <dbReference type="ARBA" id="ARBA00023136"/>
    </source>
</evidence>
<feature type="transmembrane region" description="Helical" evidence="10">
    <location>
        <begin position="57"/>
        <end position="74"/>
    </location>
</feature>
<dbReference type="GO" id="GO:0098719">
    <property type="term" value="P:sodium ion import across plasma membrane"/>
    <property type="evidence" value="ECO:0007669"/>
    <property type="project" value="TreeGrafter"/>
</dbReference>
<keyword evidence="5 10" id="KW-1133">Transmembrane helix</keyword>
<keyword evidence="3 10" id="KW-1003">Cell membrane</keyword>
<evidence type="ECO:0000256" key="7">
    <source>
        <dbReference type="ARBA" id="ARBA00023065"/>
    </source>
</evidence>
<evidence type="ECO:0000256" key="2">
    <source>
        <dbReference type="ARBA" id="ARBA00022448"/>
    </source>
</evidence>